<dbReference type="EMBL" id="LKAM01000001">
    <property type="protein sequence ID" value="KUM51303.1"/>
    <property type="molecule type" value="Genomic_DNA"/>
</dbReference>
<gene>
    <name evidence="1" type="ORF">ABT39_MTgene1150</name>
</gene>
<sequence>MQLISELFEVYFGDPELHNLSGADPSDDLWVLDGVSSDMYGEAWSKSKEAVMLSQLLYGQKMPIYWGADNMYWKATNIPIVLIGENEIPLGLFHPRFQAKLVVSRWFGHCPVGLLSLKRVASTLLNEGLKWHLYFRRHRFLLYNDRRRIENVPTYWFLKPLWARGGRKGHSYPVMFNIPEGHFYVDPMVDRDWRVHPGPLGFSHARRTPDGFDWKD</sequence>
<proteinExistence type="predicted"/>
<organism evidence="1">
    <name type="scientific">Picea glauca</name>
    <name type="common">White spruce</name>
    <name type="synonym">Pinus glauca</name>
    <dbReference type="NCBI Taxonomy" id="3330"/>
    <lineage>
        <taxon>Eukaryota</taxon>
        <taxon>Viridiplantae</taxon>
        <taxon>Streptophyta</taxon>
        <taxon>Embryophyta</taxon>
        <taxon>Tracheophyta</taxon>
        <taxon>Spermatophyta</taxon>
        <taxon>Pinopsida</taxon>
        <taxon>Pinidae</taxon>
        <taxon>Conifers I</taxon>
        <taxon>Pinales</taxon>
        <taxon>Pinaceae</taxon>
        <taxon>Picea</taxon>
    </lineage>
</organism>
<evidence type="ECO:0000313" key="1">
    <source>
        <dbReference type="EMBL" id="KUM51303.1"/>
    </source>
</evidence>
<name>A0A117NJB8_PICGL</name>
<dbReference type="AlphaFoldDB" id="A0A117NJB8"/>
<geneLocation type="mitochondrion" evidence="1"/>
<reference evidence="1" key="1">
    <citation type="journal article" date="2015" name="Genome Biol. Evol.">
        <title>Organellar Genomes of White Spruce (Picea glauca): Assembly and Annotation.</title>
        <authorList>
            <person name="Jackman S.D."/>
            <person name="Warren R.L."/>
            <person name="Gibb E.A."/>
            <person name="Vandervalk B.P."/>
            <person name="Mohamadi H."/>
            <person name="Chu J."/>
            <person name="Raymond A."/>
            <person name="Pleasance S."/>
            <person name="Coope R."/>
            <person name="Wildung M.R."/>
            <person name="Ritland C.E."/>
            <person name="Bousquet J."/>
            <person name="Jones S.J."/>
            <person name="Bohlmann J."/>
            <person name="Birol I."/>
        </authorList>
    </citation>
    <scope>NUCLEOTIDE SEQUENCE [LARGE SCALE GENOMIC DNA]</scope>
    <source>
        <tissue evidence="1">Flushing bud</tissue>
    </source>
</reference>
<accession>A0A117NJB8</accession>
<keyword evidence="1" id="KW-0496">Mitochondrion</keyword>
<protein>
    <submittedName>
        <fullName evidence="1">Uncharacterized protein</fullName>
    </submittedName>
</protein>
<comment type="caution">
    <text evidence="1">The sequence shown here is derived from an EMBL/GenBank/DDBJ whole genome shotgun (WGS) entry which is preliminary data.</text>
</comment>